<evidence type="ECO:0000313" key="1">
    <source>
        <dbReference type="EMBL" id="EJX09941.1"/>
    </source>
</evidence>
<accession>J9DAM0</accession>
<protein>
    <submittedName>
        <fullName evidence="1">Protein containing DUF940, bacterial membrane lipoprotein putative</fullName>
    </submittedName>
</protein>
<sequence>MSGLIHVPSADMNKEGEARIGGHFLNRELLPDEAFFFRGSKYHSTTHYLSITPFSWMELAYTCTLMKGYKNAENLEDYGFYHKDRYFSIKLQPIKEVKGKWWPSIAIGSNDPVTTSDKKNRTDLPERNRNQIFSNYYIAATKHIDWKQHNFGFHLAYRHWKRSYNSKWNGLVGVSPFNLLSSKTCV</sequence>
<reference evidence="1" key="1">
    <citation type="journal article" date="2012" name="PLoS ONE">
        <title>Gene sets for utilization of primary and secondary nutrition supplies in the distal gut of endangered iberian lynx.</title>
        <authorList>
            <person name="Alcaide M."/>
            <person name="Messina E."/>
            <person name="Richter M."/>
            <person name="Bargiela R."/>
            <person name="Peplies J."/>
            <person name="Huws S.A."/>
            <person name="Newbold C.J."/>
            <person name="Golyshin P.N."/>
            <person name="Simon M.A."/>
            <person name="Lopez G."/>
            <person name="Yakimov M.M."/>
            <person name="Ferrer M."/>
        </authorList>
    </citation>
    <scope>NUCLEOTIDE SEQUENCE</scope>
</reference>
<name>J9DAM0_9ZZZZ</name>
<comment type="caution">
    <text evidence="1">The sequence shown here is derived from an EMBL/GenBank/DDBJ whole genome shotgun (WGS) entry which is preliminary data.</text>
</comment>
<gene>
    <name evidence="1" type="ORF">EVA_01938</name>
</gene>
<dbReference type="InterPro" id="IPR010344">
    <property type="entry name" value="YbjH"/>
</dbReference>
<dbReference type="EMBL" id="AMCI01000285">
    <property type="protein sequence ID" value="EJX09941.1"/>
    <property type="molecule type" value="Genomic_DNA"/>
</dbReference>
<organism evidence="1">
    <name type="scientific">gut metagenome</name>
    <dbReference type="NCBI Taxonomy" id="749906"/>
    <lineage>
        <taxon>unclassified sequences</taxon>
        <taxon>metagenomes</taxon>
        <taxon>organismal metagenomes</taxon>
    </lineage>
</organism>
<proteinExistence type="predicted"/>
<dbReference type="Pfam" id="PF06082">
    <property type="entry name" value="YjbH"/>
    <property type="match status" value="1"/>
</dbReference>
<keyword evidence="1" id="KW-0449">Lipoprotein</keyword>
<dbReference type="AlphaFoldDB" id="J9DAM0"/>